<evidence type="ECO:0000256" key="3">
    <source>
        <dbReference type="ARBA" id="ARBA00022989"/>
    </source>
</evidence>
<feature type="compositionally biased region" description="Basic and acidic residues" evidence="5">
    <location>
        <begin position="421"/>
        <end position="434"/>
    </location>
</feature>
<evidence type="ECO:0000259" key="7">
    <source>
        <dbReference type="Pfam" id="PF13515"/>
    </source>
</evidence>
<keyword evidence="4 6" id="KW-0472">Membrane</keyword>
<protein>
    <recommendedName>
        <fullName evidence="7">Integral membrane bound transporter domain-containing protein</fullName>
    </recommendedName>
</protein>
<dbReference type="PANTHER" id="PTHR47804">
    <property type="entry name" value="60S RIBOSOMAL PROTEIN L19"/>
    <property type="match status" value="1"/>
</dbReference>
<evidence type="ECO:0000313" key="8">
    <source>
        <dbReference type="EMBL" id="KOS23381.1"/>
    </source>
</evidence>
<feature type="transmembrane region" description="Helical" evidence="6">
    <location>
        <begin position="800"/>
        <end position="823"/>
    </location>
</feature>
<reference evidence="8 9" key="1">
    <citation type="submission" date="2015-07" db="EMBL/GenBank/DDBJ databases">
        <title>The genome of the fungus Escovopsis weberi, a specialized disease agent of ant agriculture.</title>
        <authorList>
            <person name="de Man T.J."/>
            <person name="Stajich J.E."/>
            <person name="Kubicek C.P."/>
            <person name="Chenthamara K."/>
            <person name="Atanasova L."/>
            <person name="Druzhinina I.S."/>
            <person name="Birnbaum S."/>
            <person name="Barribeau S.M."/>
            <person name="Teiling C."/>
            <person name="Suen G."/>
            <person name="Currie C."/>
            <person name="Gerardo N.M."/>
        </authorList>
    </citation>
    <scope>NUCLEOTIDE SEQUENCE [LARGE SCALE GENOMIC DNA]</scope>
</reference>
<feature type="transmembrane region" description="Helical" evidence="6">
    <location>
        <begin position="761"/>
        <end position="780"/>
    </location>
</feature>
<evidence type="ECO:0000256" key="1">
    <source>
        <dbReference type="ARBA" id="ARBA00004141"/>
    </source>
</evidence>
<dbReference type="Pfam" id="PF13515">
    <property type="entry name" value="FUSC_2"/>
    <property type="match status" value="1"/>
</dbReference>
<feature type="transmembrane region" description="Helical" evidence="6">
    <location>
        <begin position="206"/>
        <end position="223"/>
    </location>
</feature>
<feature type="transmembrane region" description="Helical" evidence="6">
    <location>
        <begin position="145"/>
        <end position="174"/>
    </location>
</feature>
<evidence type="ECO:0000256" key="2">
    <source>
        <dbReference type="ARBA" id="ARBA00022692"/>
    </source>
</evidence>
<feature type="region of interest" description="Disordered" evidence="5">
    <location>
        <begin position="1"/>
        <end position="35"/>
    </location>
</feature>
<proteinExistence type="predicted"/>
<accession>A0A0M8NAI5</accession>
<dbReference type="STRING" id="150374.A0A0M8NAI5"/>
<gene>
    <name evidence="8" type="ORF">ESCO_006596</name>
</gene>
<feature type="transmembrane region" description="Helical" evidence="6">
    <location>
        <begin position="688"/>
        <end position="705"/>
    </location>
</feature>
<feature type="transmembrane region" description="Helical" evidence="6">
    <location>
        <begin position="736"/>
        <end position="754"/>
    </location>
</feature>
<feature type="domain" description="Integral membrane bound transporter" evidence="7">
    <location>
        <begin position="682"/>
        <end position="818"/>
    </location>
</feature>
<evidence type="ECO:0000256" key="5">
    <source>
        <dbReference type="SAM" id="MobiDB-lite"/>
    </source>
</evidence>
<comment type="caution">
    <text evidence="8">The sequence shown here is derived from an EMBL/GenBank/DDBJ whole genome shotgun (WGS) entry which is preliminary data.</text>
</comment>
<dbReference type="InterPro" id="IPR049453">
    <property type="entry name" value="Memb_transporter_dom"/>
</dbReference>
<feature type="transmembrane region" description="Helical" evidence="6">
    <location>
        <begin position="243"/>
        <end position="261"/>
    </location>
</feature>
<name>A0A0M8NAI5_ESCWE</name>
<sequence>MSSGDSSPILAPESPIRPSKRTKTRNGTFIIPRTGERSRRQFTLQTSRSRGAARRPSAASIEYTSESLHALGRKAKRSILTLCRWLNSDDAHQVLKCTLAFLLGTSATLWSPLSNFLGHRDGKHIVTTLTVFFHPARTAGSMIEAIGIALVAVVYAELVCLLSMVIAVISRALVGSATPAHAIVLVVCIGGGLGFIGWTKQHMNRIPVNTASTLASIAIISVITQEEAVLDGYFSGDKIAQMLKMLLLAIAFSVAVNLLLWRLSARKMLRQSLISASEALSDRLSYITRGFLDGSESEVNSPEYAQVNAQYNAALGKMVTSLHEAKLEHYCLGSERMCQFDERLVKSLESISRAIGGLRSSLNTQFSLLKEESPDLPARPKSPVSPGPAQASTSPASQRSIPTLRESVSNRLAVIEEDSDEGRASPRNRTDPTLDRTPVFRVPSDIFALFIALLGPSIKSLAYTLSEILRENHFTEDPKRPIIVNDQLRQSLADALELYNDARGSALQELYRSIELGRTRSAAIQADIEEVAAACGHFSFSLQAVAEEIGPYLDALEDLEEASFGSDVRTWEWAKFWRRWGPKDEEHGKPLELENELLLPKSPANKSDPTVSKGISKPLLNRRDTYNWDASPDASGLARHASQFILRLLRFFTREDILFGIKVGIGAVLWAMFAFINSTRPIYQHWRGEWGLLSYMIVVGMTTGASNTTGGARFIGTMIGATCACVAWASSQDNPWLIALCSSVVAFFNFYLILVLKKAPLGRISLLTYNTIILYAYSLSQSVDDDDDDEGGLNPLIFNIAYHRVIAVTLGIVWGIFICRTLWPISARSKFREGLAVLYLQLGLIWKRGPLNVLMDPDGTLDFMPEREQTALRQHAFSLDSLRESSNSEFELRGPFPDAAYGRIMQSTKYILNGFYAMRQLLQQRRGRLTDGERSLVDVTAGERALLCERICHVFQVLASSIMLEYPLTDATPTIDRNKDRLLRKIYKFRKDHMETAPPPPPPGGRDAEDAALLALADERDYALIYAYTLVTAQVAAELGKVKMEIEGLFGVLEPNELLLE</sequence>
<feature type="transmembrane region" description="Helical" evidence="6">
    <location>
        <begin position="180"/>
        <end position="199"/>
    </location>
</feature>
<keyword evidence="2 6" id="KW-0812">Transmembrane</keyword>
<dbReference type="AlphaFoldDB" id="A0A0M8NAI5"/>
<keyword evidence="9" id="KW-1185">Reference proteome</keyword>
<evidence type="ECO:0000313" key="9">
    <source>
        <dbReference type="Proteomes" id="UP000053831"/>
    </source>
</evidence>
<dbReference type="EMBL" id="LGSR01000001">
    <property type="protein sequence ID" value="KOS23381.1"/>
    <property type="molecule type" value="Genomic_DNA"/>
</dbReference>
<feature type="region of interest" description="Disordered" evidence="5">
    <location>
        <begin position="373"/>
        <end position="436"/>
    </location>
</feature>
<feature type="transmembrane region" description="Helical" evidence="6">
    <location>
        <begin position="657"/>
        <end position="676"/>
    </location>
</feature>
<keyword evidence="3 6" id="KW-1133">Transmembrane helix</keyword>
<dbReference type="PANTHER" id="PTHR47804:SF1">
    <property type="entry name" value="DUF2421 DOMAIN-CONTAINING PROTEIN"/>
    <property type="match status" value="1"/>
</dbReference>
<comment type="subcellular location">
    <subcellularLocation>
        <location evidence="1">Membrane</location>
        <topology evidence="1">Multi-pass membrane protein</topology>
    </subcellularLocation>
</comment>
<dbReference type="InterPro" id="IPR052430">
    <property type="entry name" value="IVT-Associated"/>
</dbReference>
<feature type="compositionally biased region" description="Polar residues" evidence="5">
    <location>
        <begin position="390"/>
        <end position="410"/>
    </location>
</feature>
<dbReference type="Proteomes" id="UP000053831">
    <property type="component" value="Unassembled WGS sequence"/>
</dbReference>
<dbReference type="OrthoDB" id="68611at2759"/>
<evidence type="ECO:0000256" key="6">
    <source>
        <dbReference type="SAM" id="Phobius"/>
    </source>
</evidence>
<dbReference type="GO" id="GO:0016020">
    <property type="term" value="C:membrane"/>
    <property type="evidence" value="ECO:0007669"/>
    <property type="project" value="UniProtKB-SubCell"/>
</dbReference>
<organism evidence="8 9">
    <name type="scientific">Escovopsis weberi</name>
    <dbReference type="NCBI Taxonomy" id="150374"/>
    <lineage>
        <taxon>Eukaryota</taxon>
        <taxon>Fungi</taxon>
        <taxon>Dikarya</taxon>
        <taxon>Ascomycota</taxon>
        <taxon>Pezizomycotina</taxon>
        <taxon>Sordariomycetes</taxon>
        <taxon>Hypocreomycetidae</taxon>
        <taxon>Hypocreales</taxon>
        <taxon>Hypocreaceae</taxon>
        <taxon>Escovopsis</taxon>
    </lineage>
</organism>
<evidence type="ECO:0000256" key="4">
    <source>
        <dbReference type="ARBA" id="ARBA00023136"/>
    </source>
</evidence>